<evidence type="ECO:0000313" key="2">
    <source>
        <dbReference type="EMBL" id="RCJ39059.1"/>
    </source>
</evidence>
<protein>
    <submittedName>
        <fullName evidence="2">Uncharacterized protein</fullName>
    </submittedName>
</protein>
<feature type="region of interest" description="Disordered" evidence="1">
    <location>
        <begin position="25"/>
        <end position="96"/>
    </location>
</feature>
<feature type="compositionally biased region" description="Polar residues" evidence="1">
    <location>
        <begin position="30"/>
        <end position="51"/>
    </location>
</feature>
<accession>A0A367RSR0</accession>
<proteinExistence type="predicted"/>
<gene>
    <name evidence="2" type="ORF">A6770_39200</name>
</gene>
<reference evidence="2" key="1">
    <citation type="submission" date="2016-04" db="EMBL/GenBank/DDBJ databases">
        <authorList>
            <person name="Tabuchi Yagui T.R."/>
        </authorList>
    </citation>
    <scope>NUCLEOTIDE SEQUENCE [LARGE SCALE GENOMIC DNA]</scope>
    <source>
        <strain evidence="2">NIES-26</strain>
    </source>
</reference>
<evidence type="ECO:0000256" key="1">
    <source>
        <dbReference type="SAM" id="MobiDB-lite"/>
    </source>
</evidence>
<dbReference type="AlphaFoldDB" id="A0A367RSR0"/>
<organism evidence="2 3">
    <name type="scientific">Nostoc minutum NIES-26</name>
    <dbReference type="NCBI Taxonomy" id="1844469"/>
    <lineage>
        <taxon>Bacteria</taxon>
        <taxon>Bacillati</taxon>
        <taxon>Cyanobacteriota</taxon>
        <taxon>Cyanophyceae</taxon>
        <taxon>Nostocales</taxon>
        <taxon>Nostocaceae</taxon>
        <taxon>Nostoc</taxon>
    </lineage>
</organism>
<evidence type="ECO:0000313" key="3">
    <source>
        <dbReference type="Proteomes" id="UP000252107"/>
    </source>
</evidence>
<name>A0A367RSR0_9NOSO</name>
<feature type="compositionally biased region" description="Polar residues" evidence="1">
    <location>
        <begin position="71"/>
        <end position="91"/>
    </location>
</feature>
<sequence>MMIVTDEAPKSLLNKFFTITPVWSGRESMGGSSSLGKPQDRSGSPWENTRASLCYRNRREPPGLRLPHRYANTTQLAPQRTVSPTDCSPQRSRSKISDPKWYKFELSESPYKSQLVGK</sequence>
<comment type="caution">
    <text evidence="2">The sequence shown here is derived from an EMBL/GenBank/DDBJ whole genome shotgun (WGS) entry which is preliminary data.</text>
</comment>
<dbReference type="Proteomes" id="UP000252107">
    <property type="component" value="Unassembled WGS sequence"/>
</dbReference>
<dbReference type="EMBL" id="LXQD01000083">
    <property type="protein sequence ID" value="RCJ39059.1"/>
    <property type="molecule type" value="Genomic_DNA"/>
</dbReference>
<keyword evidence="3" id="KW-1185">Reference proteome</keyword>